<proteinExistence type="predicted"/>
<evidence type="ECO:0000313" key="2">
    <source>
        <dbReference type="Proteomes" id="UP000001261"/>
    </source>
</evidence>
<dbReference type="AlphaFoldDB" id="J3KFQ5"/>
<keyword evidence="2" id="KW-1185">Reference proteome</keyword>
<evidence type="ECO:0000313" key="1">
    <source>
        <dbReference type="EMBL" id="EAS34476.3"/>
    </source>
</evidence>
<name>J3KFQ5_COCIM</name>
<accession>J3KFQ5</accession>
<dbReference type="VEuPathDB" id="FungiDB:CIMG_05500"/>
<gene>
    <name evidence="1" type="ORF">CIMG_05500</name>
</gene>
<dbReference type="RefSeq" id="XP_001246059.2">
    <property type="nucleotide sequence ID" value="XM_001246058.2"/>
</dbReference>
<dbReference type="InParanoid" id="J3KFQ5"/>
<dbReference type="GeneID" id="4564560"/>
<dbReference type="EMBL" id="GG704914">
    <property type="protein sequence ID" value="EAS34476.3"/>
    <property type="molecule type" value="Genomic_DNA"/>
</dbReference>
<dbReference type="Proteomes" id="UP000001261">
    <property type="component" value="Unassembled WGS sequence"/>
</dbReference>
<dbReference type="STRING" id="246410.J3KFQ5"/>
<reference evidence="2" key="1">
    <citation type="journal article" date="2009" name="Genome Res.">
        <title>Comparative genomic analyses of the human fungal pathogens Coccidioides and their relatives.</title>
        <authorList>
            <person name="Sharpton T.J."/>
            <person name="Stajich J.E."/>
            <person name="Rounsley S.D."/>
            <person name="Gardner M.J."/>
            <person name="Wortman J.R."/>
            <person name="Jordar V.S."/>
            <person name="Maiti R."/>
            <person name="Kodira C.D."/>
            <person name="Neafsey D.E."/>
            <person name="Zeng Q."/>
            <person name="Hung C.-Y."/>
            <person name="McMahan C."/>
            <person name="Muszewska A."/>
            <person name="Grynberg M."/>
            <person name="Mandel M.A."/>
            <person name="Kellner E.M."/>
            <person name="Barker B.M."/>
            <person name="Galgiani J.N."/>
            <person name="Orbach M.J."/>
            <person name="Kirkland T.N."/>
            <person name="Cole G.T."/>
            <person name="Henn M.R."/>
            <person name="Birren B.W."/>
            <person name="Taylor J.W."/>
        </authorList>
    </citation>
    <scope>NUCLEOTIDE SEQUENCE [LARGE SCALE GENOMIC DNA]</scope>
    <source>
        <strain evidence="2">RS</strain>
    </source>
</reference>
<dbReference type="OrthoDB" id="294702at2759"/>
<protein>
    <submittedName>
        <fullName evidence="1">Uncharacterized protein</fullName>
    </submittedName>
</protein>
<reference evidence="2" key="2">
    <citation type="journal article" date="2010" name="Genome Res.">
        <title>Population genomic sequencing of Coccidioides fungi reveals recent hybridization and transposon control.</title>
        <authorList>
            <person name="Neafsey D.E."/>
            <person name="Barker B.M."/>
            <person name="Sharpton T.J."/>
            <person name="Stajich J.E."/>
            <person name="Park D.J."/>
            <person name="Whiston E."/>
            <person name="Hung C.-Y."/>
            <person name="McMahan C."/>
            <person name="White J."/>
            <person name="Sykes S."/>
            <person name="Heiman D."/>
            <person name="Young S."/>
            <person name="Zeng Q."/>
            <person name="Abouelleil A."/>
            <person name="Aftuck L."/>
            <person name="Bessette D."/>
            <person name="Brown A."/>
            <person name="FitzGerald M."/>
            <person name="Lui A."/>
            <person name="Macdonald J.P."/>
            <person name="Priest M."/>
            <person name="Orbach M.J."/>
            <person name="Galgiani J.N."/>
            <person name="Kirkland T.N."/>
            <person name="Cole G.T."/>
            <person name="Birren B.W."/>
            <person name="Henn M.R."/>
            <person name="Taylor J.W."/>
            <person name="Rounsley S.D."/>
        </authorList>
    </citation>
    <scope>GENOME REANNOTATION</scope>
    <source>
        <strain evidence="2">RS</strain>
    </source>
</reference>
<dbReference type="KEGG" id="cim:CIMG_05500"/>
<organism evidence="1 2">
    <name type="scientific">Coccidioides immitis (strain RS)</name>
    <name type="common">Valley fever fungus</name>
    <dbReference type="NCBI Taxonomy" id="246410"/>
    <lineage>
        <taxon>Eukaryota</taxon>
        <taxon>Fungi</taxon>
        <taxon>Dikarya</taxon>
        <taxon>Ascomycota</taxon>
        <taxon>Pezizomycotina</taxon>
        <taxon>Eurotiomycetes</taxon>
        <taxon>Eurotiomycetidae</taxon>
        <taxon>Onygenales</taxon>
        <taxon>Onygenaceae</taxon>
        <taxon>Coccidioides</taxon>
    </lineage>
</organism>
<sequence length="295" mass="32978">MASRPPTCAFSTDLWVDQDPLLHPTLPAASNVHRCAVLEWAARLLSHPHKGFYFWIETVRGILKHLSIPHVALASHSAGTIYPHNTVLLVLSIHNDPLLHFWHSRVPLMQLAQMLPKQSFSPWSEISRFFILKGAPLLLSSSVAIDKLRSLWPGTNNAPSFSLRERQKKNGVSTNTQIEIEECILRVIFKESVIAANAEALICIKKRPPGAWGKCEDYDEFRAMSWLESKAMLTLKSAGKERKGFGDVVEFESAIVQDTDHESVLSSVDALEGILCEVGYSLIPKGHRPKIAFIK</sequence>